<feature type="domain" description="Schizont-infected cell agglutination extracellular beta" evidence="2">
    <location>
        <begin position="11"/>
        <end position="152"/>
    </location>
</feature>
<dbReference type="Pfam" id="PF12878">
    <property type="entry name" value="SICA_beta"/>
    <property type="match status" value="4"/>
</dbReference>
<feature type="compositionally biased region" description="Polar residues" evidence="1">
    <location>
        <begin position="986"/>
        <end position="997"/>
    </location>
</feature>
<feature type="compositionally biased region" description="Low complexity" evidence="1">
    <location>
        <begin position="855"/>
        <end position="874"/>
    </location>
</feature>
<feature type="domain" description="Schizont-infected cell agglutination extracellular beta" evidence="2">
    <location>
        <begin position="392"/>
        <end position="560"/>
    </location>
</feature>
<sequence length="997" mass="111600">MHYGFVLIMNNEVWDDIKKQATNMFDKISKDSTNVPSYCSKLSNDDSRIVTDPEEKACQYITAGLEYIYGIQENGDEAHRKDNREFKQTMLCAVLNAYANKLKEEVTSPCTVGEGTITQAFGIGNGKMSAWCKDENKNGPCIECKRAANLECEVGDKKKEEVKEKLKTMLGNDANITQTVTDINNISKNSLCQRAQCVITQRTREKREERKREKRGQEKVWESEAWNDAKGDVLKDLSKAMNNGNETDEEECKSINGESGIPSDAEKKACSYIVKGLKHIYNTQEEGTGRKDTKENNRLFKQTMACLILNEYGKLLKEKSCITEDTIKKAFNVGQGIKEKACTEQPCEECKWDICKDFKIGQTDTQRDEIKKKLLEKNEIQQTFTTIHNASSLCERVKCVTEKWFPNRHRQQKDASNWDGSRGYWGDVKKRLNELSSAITGKKESVEILCENIKDGNSTFVGASKQACAFIVKGLEHIYKFQKGTATTEQMALDNQIFHRTIYCVLLNAFADELIEKTAGHMCPITEEIISEMFKKGNDKKDNWCKDNKEGKDMKCEVCERVPKLNCDISGGTNKYDVKNKVDELFEGNDGAQIRDSLSIISSLNDTLCARANCVTINWFKDRKDGDNKQNWCTYWDTDFKKRLNELSKAMTETIGEEEELCGNIGTGGATSSDAEKKACKLITAGLKHIYEIRKTAVTDSGKKPKEEKKAVHNVQFEQVMKCILLNQYANKITQKCPAVQEDKIREMFQKGNEKMSTWCTGKGPHGTGDCIKCERDIGYKVCTLNVSNDLWDEGKSKKCDIGKDSNGAQIGTKVEKVYKEEEKDTAGRPEINKTVEAINTICPKPPIDPSEPQAAKPAATKPPATTPESTPSSNGLGRSETSQNSPGKPATPKCDGNEVKGDAEAAMKCINLDDDNNVKTCVGTDCNLKDDILKKGTFSSTGIAATTNVADATTSVISVSGFLRTWLYWNSRAPNSKHRNRHSNTFRLNSHSSSSR</sequence>
<feature type="domain" description="Schizont-infected cell agglutination extracellular beta" evidence="2">
    <location>
        <begin position="190"/>
        <end position="353"/>
    </location>
</feature>
<evidence type="ECO:0000256" key="1">
    <source>
        <dbReference type="SAM" id="MobiDB-lite"/>
    </source>
</evidence>
<feature type="region of interest" description="Disordered" evidence="1">
    <location>
        <begin position="841"/>
        <end position="899"/>
    </location>
</feature>
<organism evidence="3 4">
    <name type="scientific">Plasmodium coatneyi</name>
    <dbReference type="NCBI Taxonomy" id="208452"/>
    <lineage>
        <taxon>Eukaryota</taxon>
        <taxon>Sar</taxon>
        <taxon>Alveolata</taxon>
        <taxon>Apicomplexa</taxon>
        <taxon>Aconoidasida</taxon>
        <taxon>Haemosporida</taxon>
        <taxon>Plasmodiidae</taxon>
        <taxon>Plasmodium</taxon>
    </lineage>
</organism>
<dbReference type="RefSeq" id="XP_019915748.1">
    <property type="nucleotide sequence ID" value="XM_020060457.1"/>
</dbReference>
<evidence type="ECO:0000313" key="3">
    <source>
        <dbReference type="EMBL" id="ANQ09053.1"/>
    </source>
</evidence>
<dbReference type="Proteomes" id="UP000092716">
    <property type="component" value="Chromosome 11"/>
</dbReference>
<protein>
    <submittedName>
        <fullName evidence="3">SICA antigen</fullName>
    </submittedName>
</protein>
<feature type="compositionally biased region" description="Basic residues" evidence="1">
    <location>
        <begin position="976"/>
        <end position="985"/>
    </location>
</feature>
<feature type="region of interest" description="Disordered" evidence="1">
    <location>
        <begin position="975"/>
        <end position="997"/>
    </location>
</feature>
<name>A0A1B1E243_9APIC</name>
<feature type="domain" description="Schizont-infected cell agglutination extracellular beta" evidence="2">
    <location>
        <begin position="607"/>
        <end position="784"/>
    </location>
</feature>
<feature type="compositionally biased region" description="Polar residues" evidence="1">
    <location>
        <begin position="875"/>
        <end position="887"/>
    </location>
</feature>
<keyword evidence="4" id="KW-1185">Reference proteome</keyword>
<dbReference type="KEGG" id="pcot:PCOAH_00036660"/>
<gene>
    <name evidence="3" type="ORF">PCOAH_00036660</name>
</gene>
<accession>A0A1B1E243</accession>
<proteinExistence type="predicted"/>
<dbReference type="InterPro" id="IPR024285">
    <property type="entry name" value="SICA_extracell_b"/>
</dbReference>
<evidence type="ECO:0000259" key="2">
    <source>
        <dbReference type="Pfam" id="PF12878"/>
    </source>
</evidence>
<dbReference type="EMBL" id="CP016249">
    <property type="protein sequence ID" value="ANQ09053.1"/>
    <property type="molecule type" value="Genomic_DNA"/>
</dbReference>
<dbReference type="GeneID" id="30910397"/>
<dbReference type="OrthoDB" id="10669269at2759"/>
<dbReference type="VEuPathDB" id="PlasmoDB:PCOAH_00036660"/>
<dbReference type="AlphaFoldDB" id="A0A1B1E243"/>
<reference evidence="4" key="1">
    <citation type="submission" date="2016-06" db="EMBL/GenBank/DDBJ databases">
        <title>First high quality genome sequence of Plasmodium coatneyi using continuous long reads from single molecule, real-time sequencing.</title>
        <authorList>
            <person name="Chien J.-T."/>
            <person name="Pakala S.B."/>
            <person name="Geraldo J.A."/>
            <person name="Lapp S.A."/>
            <person name="Barnwell J.W."/>
            <person name="Kissinger J.C."/>
            <person name="Galinski M.R."/>
            <person name="Humphrey J.C."/>
        </authorList>
    </citation>
    <scope>NUCLEOTIDE SEQUENCE [LARGE SCALE GENOMIC DNA]</scope>
    <source>
        <strain evidence="4">Hackeri</strain>
    </source>
</reference>
<evidence type="ECO:0000313" key="4">
    <source>
        <dbReference type="Proteomes" id="UP000092716"/>
    </source>
</evidence>